<sequence length="126" mass="13361">MATPLPALYARGLRRDVPARKGGTMLQVMDWIIVGLGGGFVVLSLALRLTPRGKARLASTASKRLFGAYIGWIYPLFTGLGLLSGKLPRLLGAPYAAVMVFDTVGLLLAIALGVLMIRAALRLRAG</sequence>
<comment type="caution">
    <text evidence="2">The sequence shown here is derived from an EMBL/GenBank/DDBJ whole genome shotgun (WGS) entry which is preliminary data.</text>
</comment>
<keyword evidence="1" id="KW-1133">Transmembrane helix</keyword>
<dbReference type="RefSeq" id="WP_136723597.1">
    <property type="nucleotide sequence ID" value="NZ_SUMC01000009.1"/>
</dbReference>
<evidence type="ECO:0000313" key="2">
    <source>
        <dbReference type="EMBL" id="TKA11183.1"/>
    </source>
</evidence>
<dbReference type="OrthoDB" id="9977152at2"/>
<feature type="transmembrane region" description="Helical" evidence="1">
    <location>
        <begin position="66"/>
        <end position="83"/>
    </location>
</feature>
<keyword evidence="3" id="KW-1185">Reference proteome</keyword>
<keyword evidence="1" id="KW-0472">Membrane</keyword>
<evidence type="ECO:0000256" key="1">
    <source>
        <dbReference type="SAM" id="Phobius"/>
    </source>
</evidence>
<feature type="transmembrane region" description="Helical" evidence="1">
    <location>
        <begin position="95"/>
        <end position="121"/>
    </location>
</feature>
<gene>
    <name evidence="2" type="ORF">FCI23_12535</name>
</gene>
<accession>A0A4U0SPS2</accession>
<reference evidence="2 3" key="1">
    <citation type="submission" date="2019-04" db="EMBL/GenBank/DDBJ databases">
        <title>Streptomyces oryziradicis sp. nov., a novel actinomycete isolated from rhizosphere soil of rice (Oryza sativa L.).</title>
        <authorList>
            <person name="Li C."/>
        </authorList>
    </citation>
    <scope>NUCLEOTIDE SEQUENCE [LARGE SCALE GENOMIC DNA]</scope>
    <source>
        <strain evidence="2 3">NEAU-C40</strain>
    </source>
</reference>
<protein>
    <submittedName>
        <fullName evidence="2">Uncharacterized protein</fullName>
    </submittedName>
</protein>
<proteinExistence type="predicted"/>
<organism evidence="2 3">
    <name type="scientific">Actinacidiphila oryziradicis</name>
    <dbReference type="NCBI Taxonomy" id="2571141"/>
    <lineage>
        <taxon>Bacteria</taxon>
        <taxon>Bacillati</taxon>
        <taxon>Actinomycetota</taxon>
        <taxon>Actinomycetes</taxon>
        <taxon>Kitasatosporales</taxon>
        <taxon>Streptomycetaceae</taxon>
        <taxon>Actinacidiphila</taxon>
    </lineage>
</organism>
<keyword evidence="1" id="KW-0812">Transmembrane</keyword>
<feature type="transmembrane region" description="Helical" evidence="1">
    <location>
        <begin position="28"/>
        <end position="46"/>
    </location>
</feature>
<dbReference type="EMBL" id="SUMC01000009">
    <property type="protein sequence ID" value="TKA11183.1"/>
    <property type="molecule type" value="Genomic_DNA"/>
</dbReference>
<evidence type="ECO:0000313" key="3">
    <source>
        <dbReference type="Proteomes" id="UP000305778"/>
    </source>
</evidence>
<dbReference type="AlphaFoldDB" id="A0A4U0SPS2"/>
<name>A0A4U0SPS2_9ACTN</name>
<dbReference type="Proteomes" id="UP000305778">
    <property type="component" value="Unassembled WGS sequence"/>
</dbReference>